<proteinExistence type="predicted"/>
<protein>
    <submittedName>
        <fullName evidence="1">Uncharacterized protein</fullName>
    </submittedName>
</protein>
<evidence type="ECO:0000313" key="2">
    <source>
        <dbReference type="Proteomes" id="UP001148834"/>
    </source>
</evidence>
<gene>
    <name evidence="1" type="ORF">N5925_00450</name>
</gene>
<organism evidence="1 2">
    <name type="scientific">Glaesserella parasuis</name>
    <name type="common">Haemophilus parasuis</name>
    <dbReference type="NCBI Taxonomy" id="738"/>
    <lineage>
        <taxon>Bacteria</taxon>
        <taxon>Pseudomonadati</taxon>
        <taxon>Pseudomonadota</taxon>
        <taxon>Gammaproteobacteria</taxon>
        <taxon>Pasteurellales</taxon>
        <taxon>Pasteurellaceae</taxon>
        <taxon>Glaesserella</taxon>
    </lineage>
</organism>
<comment type="caution">
    <text evidence="1">The sequence shown here is derived from an EMBL/GenBank/DDBJ whole genome shotgun (WGS) entry which is preliminary data.</text>
</comment>
<sequence length="129" mass="15111">MRKYKFTINFNVKGSTNCYSTVLLVPAMIVDNNELSDLNSFIGEKAIKKAILDVSAIGQFSVVNQIYQGEEINDVFFKMKILGFYTEIIHFKISAIKWNSIGEMKRWNYMSEQYFEQLEWKVEITQIED</sequence>
<accession>A0A6M8T482</accession>
<dbReference type="EMBL" id="JAODIR010000001">
    <property type="protein sequence ID" value="MDD2167099.1"/>
    <property type="molecule type" value="Genomic_DNA"/>
</dbReference>
<evidence type="ECO:0000313" key="1">
    <source>
        <dbReference type="EMBL" id="MDD2167099.1"/>
    </source>
</evidence>
<dbReference type="AlphaFoldDB" id="A0A6M8T482"/>
<dbReference type="Proteomes" id="UP001148834">
    <property type="component" value="Unassembled WGS sequence"/>
</dbReference>
<name>A0A6M8T482_GLAPU</name>
<dbReference type="RefSeq" id="WP_035524151.1">
    <property type="nucleotide sequence ID" value="NZ_CP054198.1"/>
</dbReference>
<reference evidence="1" key="1">
    <citation type="submission" date="2022-09" db="EMBL/GenBank/DDBJ databases">
        <title>Molecular characterization of Glaesserella parasuis strains circulating in commercial swine farms using whole-genome sequencing.</title>
        <authorList>
            <person name="Mugabi R."/>
            <person name="Clavijo M."/>
            <person name="Li G."/>
        </authorList>
    </citation>
    <scope>NUCLEOTIDE SEQUENCE</scope>
    <source>
        <strain evidence="1">0435-53</strain>
    </source>
</reference>